<proteinExistence type="predicted"/>
<feature type="domain" description="Cyclic nucleotide-binding" evidence="3">
    <location>
        <begin position="204"/>
        <end position="309"/>
    </location>
</feature>
<feature type="region of interest" description="Disordered" evidence="2">
    <location>
        <begin position="27"/>
        <end position="90"/>
    </location>
</feature>
<evidence type="ECO:0000256" key="1">
    <source>
        <dbReference type="SAM" id="Coils"/>
    </source>
</evidence>
<dbReference type="InterPro" id="IPR018490">
    <property type="entry name" value="cNMP-bd_dom_sf"/>
</dbReference>
<dbReference type="AlphaFoldDB" id="A0A8S3SCR0"/>
<comment type="caution">
    <text evidence="4">The sequence shown here is derived from an EMBL/GenBank/DDBJ whole genome shotgun (WGS) entry which is preliminary data.</text>
</comment>
<dbReference type="SMART" id="SM00100">
    <property type="entry name" value="cNMP"/>
    <property type="match status" value="1"/>
</dbReference>
<feature type="compositionally biased region" description="Polar residues" evidence="2">
    <location>
        <begin position="753"/>
        <end position="767"/>
    </location>
</feature>
<feature type="coiled-coil region" evidence="1">
    <location>
        <begin position="838"/>
        <end position="865"/>
    </location>
</feature>
<accession>A0A8S3SCR0</accession>
<dbReference type="InterPro" id="IPR014710">
    <property type="entry name" value="RmlC-like_jellyroll"/>
</dbReference>
<dbReference type="SUPFAM" id="SSF51206">
    <property type="entry name" value="cAMP-binding domain-like"/>
    <property type="match status" value="2"/>
</dbReference>
<dbReference type="PANTHER" id="PTHR23011:SF28">
    <property type="entry name" value="CYCLIC NUCLEOTIDE-BINDING DOMAIN CONTAINING PROTEIN"/>
    <property type="match status" value="1"/>
</dbReference>
<feature type="compositionally biased region" description="Polar residues" evidence="2">
    <location>
        <begin position="68"/>
        <end position="77"/>
    </location>
</feature>
<reference evidence="4" key="1">
    <citation type="submission" date="2021-03" db="EMBL/GenBank/DDBJ databases">
        <authorList>
            <person name="Bekaert M."/>
        </authorList>
    </citation>
    <scope>NUCLEOTIDE SEQUENCE</scope>
</reference>
<organism evidence="4 5">
    <name type="scientific">Mytilus edulis</name>
    <name type="common">Blue mussel</name>
    <dbReference type="NCBI Taxonomy" id="6550"/>
    <lineage>
        <taxon>Eukaryota</taxon>
        <taxon>Metazoa</taxon>
        <taxon>Spiralia</taxon>
        <taxon>Lophotrochozoa</taxon>
        <taxon>Mollusca</taxon>
        <taxon>Bivalvia</taxon>
        <taxon>Autobranchia</taxon>
        <taxon>Pteriomorphia</taxon>
        <taxon>Mytilida</taxon>
        <taxon>Mytiloidea</taxon>
        <taxon>Mytilidae</taxon>
        <taxon>Mytilinae</taxon>
        <taxon>Mytilus</taxon>
    </lineage>
</organism>
<dbReference type="CDD" id="cd00038">
    <property type="entry name" value="CAP_ED"/>
    <property type="match status" value="1"/>
</dbReference>
<sequence length="943" mass="109108">MSNLEVKKGNCVYKRVSFDRDWPEQYYNQNNRSRQSVRRSVSDDRSYRSGSFPDGSTPIGRRSRYSESDSTVDTSQSRGKRKNLRTTRSDAELVKKDFQAQRKRSHWDLLNDKLNGGGGIDKFSETKNKWDFLQGKVHFVGVLRRIMSRDLMENRKQRLAKQKQDAAQACLHLFRLAEETNEFKMQSELLMIFTAQIAFRNIRSISDYPARMQRKIAEVGVYERYEAKRIIVRQGHPPSAFYFILSGDVVVMKMDESNTYARPVLHLSKGDSFGELGIIQGTRRKATIICREPTELLSISKKDYQNIFMLGGVKSINDPDQDQFLKSLSFLRGWPIDLIKEIKDKTMFHYYKRGDIIAKETHYFDWIIVVKSGSISVLKKLKKVSPFEWKNKVKTEFVSEKQKRDMGRSKDMNRRQALTELNIPTRNAQTDDEYLEEFPGGKYKIFKHPINAIEYIDMTNGKYIESVPEVPSNRSSFSLPDIASENKGTKHSRSSFQNIQTLYLPTLSEDTEGSVDYAYNTRQNKKEVGTGKLLLSTDTRRKESIIELEREMIGFQEEKLTFRDDIDTGIKRKDPDHITEADLKPEFVNIQTLTKGQVFGLADLILEPQPNFCVVSNGADCILIDKHFYMQHTTDHLKNRLRNELCPYPSEEEMQSRLQNTVDWESYRSDIMLQTVNTVKPKRPTKQVIHCTMATLIMSNKNDGDQSKPFSYSLSYLKSVTRNRKNKKPLVETSSPWKDSFHNPLDTLEEQSENSSSTQPDDSPRNLTELTKSKTYLEIKAKLIQIAKSRKKTVDNYYSQHFRNKRFQLAALLYLNKGQIPLEVAEILNYDLDGEQAKKVANAELEQLKKEFIDCEEEKEQTESEFSHYKKGNIPINIAGYRDNDEVSEVQSKCCGKGTRQKNTCYRLILKFLFEEGGIRVWEAHGIGEGICMLLIPFSNHGN</sequence>
<evidence type="ECO:0000256" key="2">
    <source>
        <dbReference type="SAM" id="MobiDB-lite"/>
    </source>
</evidence>
<name>A0A8S3SCR0_MYTED</name>
<dbReference type="Proteomes" id="UP000683360">
    <property type="component" value="Unassembled WGS sequence"/>
</dbReference>
<dbReference type="Pfam" id="PF00027">
    <property type="entry name" value="cNMP_binding"/>
    <property type="match status" value="1"/>
</dbReference>
<keyword evidence="1" id="KW-0175">Coiled coil</keyword>
<feature type="region of interest" description="Disordered" evidence="2">
    <location>
        <begin position="725"/>
        <end position="767"/>
    </location>
</feature>
<keyword evidence="5" id="KW-1185">Reference proteome</keyword>
<dbReference type="Gene3D" id="2.60.120.10">
    <property type="entry name" value="Jelly Rolls"/>
    <property type="match status" value="2"/>
</dbReference>
<gene>
    <name evidence="4" type="ORF">MEDL_30723</name>
</gene>
<dbReference type="EMBL" id="CAJPWZ010001500">
    <property type="protein sequence ID" value="CAG2216988.1"/>
    <property type="molecule type" value="Genomic_DNA"/>
</dbReference>
<protein>
    <recommendedName>
        <fullName evidence="3">Cyclic nucleotide-binding domain-containing protein</fullName>
    </recommendedName>
</protein>
<dbReference type="OrthoDB" id="166212at2759"/>
<evidence type="ECO:0000313" key="4">
    <source>
        <dbReference type="EMBL" id="CAG2216988.1"/>
    </source>
</evidence>
<evidence type="ECO:0000313" key="5">
    <source>
        <dbReference type="Proteomes" id="UP000683360"/>
    </source>
</evidence>
<dbReference type="PROSITE" id="PS50042">
    <property type="entry name" value="CNMP_BINDING_3"/>
    <property type="match status" value="1"/>
</dbReference>
<dbReference type="InterPro" id="IPR000595">
    <property type="entry name" value="cNMP-bd_dom"/>
</dbReference>
<dbReference type="PANTHER" id="PTHR23011">
    <property type="entry name" value="CYCLIC NUCLEOTIDE-BINDING DOMAIN CONTAINING PROTEIN"/>
    <property type="match status" value="1"/>
</dbReference>
<evidence type="ECO:0000259" key="3">
    <source>
        <dbReference type="PROSITE" id="PS50042"/>
    </source>
</evidence>